<name>A0AAW5V1S7_9BACT</name>
<dbReference type="RefSeq" id="WP_217756450.1">
    <property type="nucleotide sequence ID" value="NZ_JAHOMZ010000033.1"/>
</dbReference>
<feature type="chain" id="PRO_5043655599" evidence="1">
    <location>
        <begin position="23"/>
        <end position="374"/>
    </location>
</feature>
<protein>
    <submittedName>
        <fullName evidence="2">Uncharacterized protein</fullName>
    </submittedName>
</protein>
<organism evidence="2 3">
    <name type="scientific">Segatella copri</name>
    <dbReference type="NCBI Taxonomy" id="165179"/>
    <lineage>
        <taxon>Bacteria</taxon>
        <taxon>Pseudomonadati</taxon>
        <taxon>Bacteroidota</taxon>
        <taxon>Bacteroidia</taxon>
        <taxon>Bacteroidales</taxon>
        <taxon>Prevotellaceae</taxon>
        <taxon>Segatella</taxon>
    </lineage>
</organism>
<gene>
    <name evidence="2" type="ORF">ONS98_06740</name>
</gene>
<proteinExistence type="predicted"/>
<dbReference type="EMBL" id="JAPDUM010000001">
    <property type="protein sequence ID" value="MCW4164922.1"/>
    <property type="molecule type" value="Genomic_DNA"/>
</dbReference>
<accession>A0AAW5V1S7</accession>
<evidence type="ECO:0000313" key="2">
    <source>
        <dbReference type="EMBL" id="MCW4164922.1"/>
    </source>
</evidence>
<comment type="caution">
    <text evidence="2">The sequence shown here is derived from an EMBL/GenBank/DDBJ whole genome shotgun (WGS) entry which is preliminary data.</text>
</comment>
<dbReference type="AlphaFoldDB" id="A0AAW5V1S7"/>
<reference evidence="2" key="1">
    <citation type="submission" date="2022-11" db="EMBL/GenBank/DDBJ databases">
        <title>Genomic repertoires linked with pathogenic potency of arthritogenic Prevotella copri isolated from the gut of rheumatoid arthritis patients.</title>
        <authorList>
            <person name="Nii T."/>
            <person name="Maeda Y."/>
            <person name="Motooka D."/>
            <person name="Naito M."/>
            <person name="Matsumoto Y."/>
            <person name="Ogawa T."/>
            <person name="Oguro-Igashira E."/>
            <person name="Kishikawa T."/>
            <person name="Yamashita M."/>
            <person name="Koizumi S."/>
            <person name="Kurakawa T."/>
            <person name="Okumura R."/>
            <person name="Kayama H."/>
            <person name="Murakami M."/>
            <person name="Sakaguchi T."/>
            <person name="Das B."/>
            <person name="Nakamura S."/>
            <person name="Okada Y."/>
            <person name="Kumanogoh A."/>
            <person name="Takeda K."/>
        </authorList>
    </citation>
    <scope>NUCLEOTIDE SEQUENCE</scope>
    <source>
        <strain evidence="2">RA-N001-16</strain>
    </source>
</reference>
<keyword evidence="1" id="KW-0732">Signal</keyword>
<sequence length="374" mass="42774">MKTFVKYLFIAFFLLFSSNGFAQKSLTDFIDGMKNSSNPEQFVPQIKKELTPYLNGPGSRKTIKEAFQYFLGKNDKIATCIGYLLCQSGRDPKEWYEIIKQLPVSKKFYAQKEEYGSNSEDTIYGGCLSNIILFTDGRVVILDIPEADIDNYDNLASLTSRMPEFIDDFYSGSKQAFLYDPSGKCMLGYFKEKGTEIYDNMRPDCAVYERPAIDNRLHQYKDHLQLELVAGINLDFNTGVFKPTYYGYDTPDEAIKAKGQKKAEAIKKYNATLTKMLQAQKTALVKKYGEKAYNYIKQGKIYVGMPAGILTEYKEIQADGTAVQLFSFKGTFRNNAGVYSLYEPSGIFQLFRELGVKLDYNKIYVRNRKVTGWR</sequence>
<evidence type="ECO:0000313" key="3">
    <source>
        <dbReference type="Proteomes" id="UP001209476"/>
    </source>
</evidence>
<evidence type="ECO:0000256" key="1">
    <source>
        <dbReference type="SAM" id="SignalP"/>
    </source>
</evidence>
<feature type="signal peptide" evidence="1">
    <location>
        <begin position="1"/>
        <end position="22"/>
    </location>
</feature>
<dbReference type="Proteomes" id="UP001209476">
    <property type="component" value="Unassembled WGS sequence"/>
</dbReference>